<accession>A0A0P9CT08</accession>
<evidence type="ECO:0000313" key="1">
    <source>
        <dbReference type="EMBL" id="KPV46016.1"/>
    </source>
</evidence>
<dbReference type="EMBL" id="LJCQ01000327">
    <property type="protein sequence ID" value="KPV46016.1"/>
    <property type="molecule type" value="Genomic_DNA"/>
</dbReference>
<dbReference type="AlphaFoldDB" id="A0A0P9CT08"/>
<gene>
    <name evidence="1" type="ORF">SE19_07445</name>
</gene>
<protein>
    <submittedName>
        <fullName evidence="1">Uncharacterized protein</fullName>
    </submittedName>
</protein>
<dbReference type="Proteomes" id="UP000050515">
    <property type="component" value="Unassembled WGS sequence"/>
</dbReference>
<dbReference type="PATRIC" id="fig|507754.4.peg.325"/>
<evidence type="ECO:0000313" key="2">
    <source>
        <dbReference type="Proteomes" id="UP000050515"/>
    </source>
</evidence>
<name>A0A0P9CT08_9ARCH</name>
<proteinExistence type="predicted"/>
<sequence>MGILHHLNLNTSIEHASENFVYVSKKILQMYSIKSGCVVNGKLVEINPATDNPTEVAMPDLSSITGLKVGMLYYVGEGEKDYLFFPLKTWNKLVDFAIFPEEYELKFEFYNVACKFRKYNLFNKGTVIDKEDRGNGGSL</sequence>
<reference evidence="1 2" key="1">
    <citation type="submission" date="2015-09" db="EMBL/GenBank/DDBJ databases">
        <title>Draft genome sequence of Acidiplasma aeolicum DSM 18409.</title>
        <authorList>
            <person name="Hemp J."/>
        </authorList>
    </citation>
    <scope>NUCLEOTIDE SEQUENCE [LARGE SCALE GENOMIC DNA]</scope>
    <source>
        <strain evidence="1 2">V</strain>
    </source>
</reference>
<comment type="caution">
    <text evidence="1">The sequence shown here is derived from an EMBL/GenBank/DDBJ whole genome shotgun (WGS) entry which is preliminary data.</text>
</comment>
<organism evidence="1 2">
    <name type="scientific">Acidiplasma aeolicum</name>
    <dbReference type="NCBI Taxonomy" id="507754"/>
    <lineage>
        <taxon>Archaea</taxon>
        <taxon>Methanobacteriati</taxon>
        <taxon>Thermoplasmatota</taxon>
        <taxon>Thermoplasmata</taxon>
        <taxon>Thermoplasmatales</taxon>
        <taxon>Ferroplasmaceae</taxon>
        <taxon>Acidiplasma</taxon>
    </lineage>
</organism>